<dbReference type="Proteomes" id="UP000281406">
    <property type="component" value="Unassembled WGS sequence"/>
</dbReference>
<evidence type="ECO:0000313" key="1">
    <source>
        <dbReference type="EMBL" id="ROL47120.1"/>
    </source>
</evidence>
<gene>
    <name evidence="1" type="ORF">DPX16_18918</name>
</gene>
<sequence>MVVTRAFCESPAILTVSAAGAWCSKVSESALKKAMERLSSQVPPRGLCSDVEFSVETDYSQETRCSDAVEQTLTVFIFTQYSDPFRSQIPDFISSEELFERHLDAVFWYNGDQVRATLQSTMIKTLKGFHQRHAARQRLNSAISIVLSSVNSIIASSSSGEFRRACFDSMRVEEAVSTEQSSLDSWEKAFENPPELSSKRIHCDLESFSFIPEKKQCSEPFSENSDTFVKSAFEAANIQRSPLSPIQLPQSQQTGMIADIPSALSLAKPNNEQVEKQWLQELENLSEWD</sequence>
<evidence type="ECO:0000313" key="2">
    <source>
        <dbReference type="Proteomes" id="UP000281406"/>
    </source>
</evidence>
<dbReference type="GO" id="GO:0042138">
    <property type="term" value="P:meiotic DNA double-strand break formation"/>
    <property type="evidence" value="ECO:0007669"/>
    <property type="project" value="InterPro"/>
</dbReference>
<keyword evidence="2" id="KW-1185">Reference proteome</keyword>
<dbReference type="PANTHER" id="PTHR14652:SF2">
    <property type="entry name" value="TYPE 2 DNA TOPOISOMERASE 6 SUBUNIT B-LIKE"/>
    <property type="match status" value="1"/>
</dbReference>
<protein>
    <submittedName>
        <fullName evidence="1">Type 2 DNA topoisomerase 6 subunit B-like</fullName>
    </submittedName>
</protein>
<dbReference type="InterPro" id="IPR028040">
    <property type="entry name" value="TopoVIB-like"/>
</dbReference>
<dbReference type="EMBL" id="RJVU01036043">
    <property type="protein sequence ID" value="ROL47120.1"/>
    <property type="molecule type" value="Genomic_DNA"/>
</dbReference>
<name>A0A3N0YMH7_ANAGA</name>
<dbReference type="AlphaFoldDB" id="A0A3N0YMH7"/>
<keyword evidence="1" id="KW-0413">Isomerase</keyword>
<comment type="caution">
    <text evidence="1">The sequence shown here is derived from an EMBL/GenBank/DDBJ whole genome shotgun (WGS) entry which is preliminary data.</text>
</comment>
<dbReference type="GO" id="GO:0016853">
    <property type="term" value="F:isomerase activity"/>
    <property type="evidence" value="ECO:0007669"/>
    <property type="project" value="UniProtKB-KW"/>
</dbReference>
<dbReference type="Pfam" id="PF15091">
    <property type="entry name" value="DUF4554"/>
    <property type="match status" value="1"/>
</dbReference>
<organism evidence="1 2">
    <name type="scientific">Anabarilius grahami</name>
    <name type="common">Kanglang fish</name>
    <name type="synonym">Barilius grahami</name>
    <dbReference type="NCBI Taxonomy" id="495550"/>
    <lineage>
        <taxon>Eukaryota</taxon>
        <taxon>Metazoa</taxon>
        <taxon>Chordata</taxon>
        <taxon>Craniata</taxon>
        <taxon>Vertebrata</taxon>
        <taxon>Euteleostomi</taxon>
        <taxon>Actinopterygii</taxon>
        <taxon>Neopterygii</taxon>
        <taxon>Teleostei</taxon>
        <taxon>Ostariophysi</taxon>
        <taxon>Cypriniformes</taxon>
        <taxon>Xenocyprididae</taxon>
        <taxon>Xenocypridinae</taxon>
        <taxon>Xenocypridinae incertae sedis</taxon>
        <taxon>Anabarilius</taxon>
    </lineage>
</organism>
<dbReference type="PANTHER" id="PTHR14652">
    <property type="entry name" value="TYPE 2 DNA TOPOISOMERASE 6 SUBUNIT B-LIKE"/>
    <property type="match status" value="1"/>
</dbReference>
<dbReference type="OrthoDB" id="8810337at2759"/>
<proteinExistence type="predicted"/>
<reference evidence="1 2" key="1">
    <citation type="submission" date="2018-10" db="EMBL/GenBank/DDBJ databases">
        <title>Genome assembly for a Yunnan-Guizhou Plateau 3E fish, Anabarilius grahami (Regan), and its evolutionary and genetic applications.</title>
        <authorList>
            <person name="Jiang W."/>
        </authorList>
    </citation>
    <scope>NUCLEOTIDE SEQUENCE [LARGE SCALE GENOMIC DNA]</scope>
    <source>
        <strain evidence="1">AG-KIZ</strain>
        <tissue evidence="1">Muscle</tissue>
    </source>
</reference>
<accession>A0A3N0YMH7</accession>